<dbReference type="EC" id="1.3.1.95" evidence="2"/>
<keyword evidence="1" id="KW-0472">Membrane</keyword>
<dbReference type="Proteomes" id="UP000054736">
    <property type="component" value="Unassembled WGS sequence"/>
</dbReference>
<sequence length="702" mass="79650">MRIFRTNKPNLPNLSNPQLTETIQRELKTLSNSLKGPFQHREQSRLHTLRSLQYILSKNYLQLDDLSKNPEKFFFLLELFGLAGGGSFATLAGVQLLLSGGGLKLMAPDLRARLLRLVQQGFLLGSFCMTEIGHGSNVPGLETVALYDQNNDQFIIDNVYTIYRNGKLIHFESDNDPESIKASKIFIGNAGNADFGIVFAQLILKGKEGEWVSKGVHAFYVPFTVKGQKALYPHLDSWQPPYIEFHDVGEKFGLNDIANYVIRFHEVRIPRANMMMHNLVELSATGDYKRLVPSPLNTLYSIIKYGRIYISCTSSSFISVMFYVGFDLRTKALLPKQTTNSSKQSPSFFYGPIYPDMYSLSRWASFSVALFLAKRALIKDIDQLDDAIATGMKVFSTTLTEKVFNEINFFIPSNSYTKIMLNNIFRDWVASCTYEGDNGVIPQKTVGDELLGLQSLIQHSSLFFGKFPDLNGMIKNFPTVHDLQIAKNIAFALVFTLVDLFKIELKDEVSGQMFEQTWLMIIILSLKLSPIQRIKSKEQKSEIFSKEWNNHQLLVTALSNMISALFVLGELKKHLCSDLMQNIYIVFRNEVFLTFYQNLLTQAGILFEPVIIDGENQRGLVEALLLVFVEHGFPSAEVLANLKKEQRQACEKIAPSFNEIIDATTNHNPVFEKMIEQMLLVEPQKREFGCEIENITSSKARL</sequence>
<dbReference type="GO" id="GO:0043958">
    <property type="term" value="F:acryloyl-CoA reductase (NADH) activity"/>
    <property type="evidence" value="ECO:0007669"/>
    <property type="project" value="UniProtKB-EC"/>
</dbReference>
<dbReference type="AlphaFoldDB" id="A0A0W0SNA5"/>
<dbReference type="GO" id="GO:0005504">
    <property type="term" value="F:fatty acid binding"/>
    <property type="evidence" value="ECO:0007669"/>
    <property type="project" value="TreeGrafter"/>
</dbReference>
<dbReference type="SUPFAM" id="SSF56645">
    <property type="entry name" value="Acyl-CoA dehydrogenase NM domain-like"/>
    <property type="match status" value="1"/>
</dbReference>
<dbReference type="PANTHER" id="PTHR10909:SF250">
    <property type="entry name" value="PEROXISOMAL ACYL-COENZYME A OXIDASE 1"/>
    <property type="match status" value="1"/>
</dbReference>
<dbReference type="InterPro" id="IPR046373">
    <property type="entry name" value="Acyl-CoA_Oxase/DH_mid-dom_sf"/>
</dbReference>
<feature type="transmembrane region" description="Helical" evidence="1">
    <location>
        <begin position="73"/>
        <end position="98"/>
    </location>
</feature>
<accession>A0A0W0SNA5</accession>
<keyword evidence="1" id="KW-1133">Transmembrane helix</keyword>
<evidence type="ECO:0000256" key="1">
    <source>
        <dbReference type="SAM" id="Phobius"/>
    </source>
</evidence>
<evidence type="ECO:0000313" key="2">
    <source>
        <dbReference type="EMBL" id="KTC84788.1"/>
    </source>
</evidence>
<reference evidence="2 3" key="1">
    <citation type="submission" date="2015-11" db="EMBL/GenBank/DDBJ databases">
        <title>Genomic analysis of 38 Legionella species identifies large and diverse effector repertoires.</title>
        <authorList>
            <person name="Burstein D."/>
            <person name="Amaro F."/>
            <person name="Zusman T."/>
            <person name="Lifshitz Z."/>
            <person name="Cohen O."/>
            <person name="Gilbert J.A."/>
            <person name="Pupko T."/>
            <person name="Shuman H.A."/>
            <person name="Segal G."/>
        </authorList>
    </citation>
    <scope>NUCLEOTIDE SEQUENCE [LARGE SCALE GENOMIC DNA]</scope>
    <source>
        <strain evidence="2 3">ATCC 700990</strain>
    </source>
</reference>
<keyword evidence="1" id="KW-0812">Transmembrane</keyword>
<dbReference type="PANTHER" id="PTHR10909">
    <property type="entry name" value="ELECTRON TRANSPORT OXIDOREDUCTASE"/>
    <property type="match status" value="1"/>
</dbReference>
<dbReference type="GO" id="GO:0033540">
    <property type="term" value="P:fatty acid beta-oxidation using acyl-CoA oxidase"/>
    <property type="evidence" value="ECO:0007669"/>
    <property type="project" value="TreeGrafter"/>
</dbReference>
<dbReference type="OrthoDB" id="1144545at2"/>
<keyword evidence="3" id="KW-1185">Reference proteome</keyword>
<evidence type="ECO:0000313" key="3">
    <source>
        <dbReference type="Proteomes" id="UP000054736"/>
    </source>
</evidence>
<comment type="caution">
    <text evidence="2">The sequence shown here is derived from an EMBL/GenBank/DDBJ whole genome shotgun (WGS) entry which is preliminary data.</text>
</comment>
<dbReference type="EMBL" id="LNXY01000031">
    <property type="protein sequence ID" value="KTC84788.1"/>
    <property type="molecule type" value="Genomic_DNA"/>
</dbReference>
<gene>
    <name evidence="2" type="primary">acrC</name>
    <name evidence="2" type="ORF">Ldro_2952</name>
</gene>
<dbReference type="Gene3D" id="2.40.110.10">
    <property type="entry name" value="Butyryl-CoA Dehydrogenase, subunit A, domain 2"/>
    <property type="match status" value="1"/>
</dbReference>
<dbReference type="PATRIC" id="fig|1212489.4.peg.3117"/>
<keyword evidence="2" id="KW-0560">Oxidoreductase</keyword>
<dbReference type="InterPro" id="IPR012258">
    <property type="entry name" value="Acyl-CoA_oxidase"/>
</dbReference>
<dbReference type="GO" id="GO:0071949">
    <property type="term" value="F:FAD binding"/>
    <property type="evidence" value="ECO:0007669"/>
    <property type="project" value="InterPro"/>
</dbReference>
<dbReference type="InterPro" id="IPR009100">
    <property type="entry name" value="AcylCoA_DH/oxidase_NM_dom_sf"/>
</dbReference>
<protein>
    <submittedName>
        <fullName evidence="2">Acryloyl-CoA reductase (NADH)</fullName>
        <ecNumber evidence="2">1.3.1.95</ecNumber>
    </submittedName>
</protein>
<name>A0A0W0SNA5_9GAMM</name>
<dbReference type="RefSeq" id="WP_058497208.1">
    <property type="nucleotide sequence ID" value="NZ_CAAAIU010000022.1"/>
</dbReference>
<proteinExistence type="predicted"/>
<organism evidence="2 3">
    <name type="scientific">Legionella drozanskii LLAP-1</name>
    <dbReference type="NCBI Taxonomy" id="1212489"/>
    <lineage>
        <taxon>Bacteria</taxon>
        <taxon>Pseudomonadati</taxon>
        <taxon>Pseudomonadota</taxon>
        <taxon>Gammaproteobacteria</taxon>
        <taxon>Legionellales</taxon>
        <taxon>Legionellaceae</taxon>
        <taxon>Legionella</taxon>
    </lineage>
</organism>
<dbReference type="GO" id="GO:0003997">
    <property type="term" value="F:acyl-CoA oxidase activity"/>
    <property type="evidence" value="ECO:0007669"/>
    <property type="project" value="InterPro"/>
</dbReference>
<dbReference type="STRING" id="1212489.Ldro_2952"/>
<dbReference type="GO" id="GO:0055088">
    <property type="term" value="P:lipid homeostasis"/>
    <property type="evidence" value="ECO:0007669"/>
    <property type="project" value="TreeGrafter"/>
</dbReference>